<dbReference type="InterPro" id="IPR009057">
    <property type="entry name" value="Homeodomain-like_sf"/>
</dbReference>
<dbReference type="PROSITE" id="PS01124">
    <property type="entry name" value="HTH_ARAC_FAMILY_2"/>
    <property type="match status" value="1"/>
</dbReference>
<dbReference type="GO" id="GO:0005737">
    <property type="term" value="C:cytoplasm"/>
    <property type="evidence" value="ECO:0007669"/>
    <property type="project" value="UniProtKB-SubCell"/>
</dbReference>
<dbReference type="SMART" id="SM00448">
    <property type="entry name" value="REC"/>
    <property type="match status" value="1"/>
</dbReference>
<comment type="caution">
    <text evidence="11">The sequence shown here is derived from an EMBL/GenBank/DDBJ whole genome shotgun (WGS) entry which is preliminary data.</text>
</comment>
<evidence type="ECO:0000256" key="6">
    <source>
        <dbReference type="ARBA" id="ARBA00023125"/>
    </source>
</evidence>
<evidence type="ECO:0000256" key="4">
    <source>
        <dbReference type="ARBA" id="ARBA00023012"/>
    </source>
</evidence>
<dbReference type="InterPro" id="IPR011006">
    <property type="entry name" value="CheY-like_superfamily"/>
</dbReference>
<proteinExistence type="predicted"/>
<evidence type="ECO:0000256" key="5">
    <source>
        <dbReference type="ARBA" id="ARBA00023015"/>
    </source>
</evidence>
<dbReference type="PRINTS" id="PR00032">
    <property type="entry name" value="HTHARAC"/>
</dbReference>
<dbReference type="EMBL" id="LYPA01000028">
    <property type="protein sequence ID" value="OBR68207.1"/>
    <property type="molecule type" value="Genomic_DNA"/>
</dbReference>
<protein>
    <recommendedName>
        <fullName evidence="13">DNA-binding response regulator</fullName>
    </recommendedName>
</protein>
<dbReference type="InterPro" id="IPR020449">
    <property type="entry name" value="Tscrpt_reg_AraC-type_HTH"/>
</dbReference>
<dbReference type="InterPro" id="IPR001789">
    <property type="entry name" value="Sig_transdc_resp-reg_receiver"/>
</dbReference>
<evidence type="ECO:0000256" key="3">
    <source>
        <dbReference type="ARBA" id="ARBA00022553"/>
    </source>
</evidence>
<evidence type="ECO:0000259" key="10">
    <source>
        <dbReference type="PROSITE" id="PS50110"/>
    </source>
</evidence>
<dbReference type="CDD" id="cd17536">
    <property type="entry name" value="REC_YesN-like"/>
    <property type="match status" value="1"/>
</dbReference>
<dbReference type="GO" id="GO:0003700">
    <property type="term" value="F:DNA-binding transcription factor activity"/>
    <property type="evidence" value="ECO:0007669"/>
    <property type="project" value="InterPro"/>
</dbReference>
<dbReference type="InterPro" id="IPR051552">
    <property type="entry name" value="HptR"/>
</dbReference>
<dbReference type="Gene3D" id="3.40.50.2300">
    <property type="match status" value="1"/>
</dbReference>
<evidence type="ECO:0000256" key="7">
    <source>
        <dbReference type="ARBA" id="ARBA00023163"/>
    </source>
</evidence>
<gene>
    <name evidence="11" type="ORF">A7K91_10340</name>
</gene>
<keyword evidence="3 8" id="KW-0597">Phosphoprotein</keyword>
<dbReference type="OrthoDB" id="9794370at2"/>
<dbReference type="Gene3D" id="1.10.10.60">
    <property type="entry name" value="Homeodomain-like"/>
    <property type="match status" value="2"/>
</dbReference>
<dbReference type="Proteomes" id="UP000092024">
    <property type="component" value="Unassembled WGS sequence"/>
</dbReference>
<keyword evidence="2" id="KW-0963">Cytoplasm</keyword>
<comment type="subcellular location">
    <subcellularLocation>
        <location evidence="1">Cytoplasm</location>
    </subcellularLocation>
</comment>
<dbReference type="AlphaFoldDB" id="A0A1A5YRG0"/>
<keyword evidence="12" id="KW-1185">Reference proteome</keyword>
<dbReference type="Pfam" id="PF00072">
    <property type="entry name" value="Response_reg"/>
    <property type="match status" value="1"/>
</dbReference>
<dbReference type="SUPFAM" id="SSF46689">
    <property type="entry name" value="Homeodomain-like"/>
    <property type="match status" value="2"/>
</dbReference>
<dbReference type="PROSITE" id="PS00041">
    <property type="entry name" value="HTH_ARAC_FAMILY_1"/>
    <property type="match status" value="1"/>
</dbReference>
<evidence type="ECO:0000313" key="11">
    <source>
        <dbReference type="EMBL" id="OBR68207.1"/>
    </source>
</evidence>
<name>A0A1A5YRG0_9BACL</name>
<dbReference type="PROSITE" id="PS50110">
    <property type="entry name" value="RESPONSE_REGULATORY"/>
    <property type="match status" value="1"/>
</dbReference>
<dbReference type="Pfam" id="PF12833">
    <property type="entry name" value="HTH_18"/>
    <property type="match status" value="1"/>
</dbReference>
<dbReference type="SMART" id="SM00342">
    <property type="entry name" value="HTH_ARAC"/>
    <property type="match status" value="1"/>
</dbReference>
<evidence type="ECO:0000256" key="8">
    <source>
        <dbReference type="PROSITE-ProRule" id="PRU00169"/>
    </source>
</evidence>
<keyword evidence="5" id="KW-0805">Transcription regulation</keyword>
<evidence type="ECO:0000313" key="12">
    <source>
        <dbReference type="Proteomes" id="UP000092024"/>
    </source>
</evidence>
<feature type="domain" description="HTH araC/xylS-type" evidence="9">
    <location>
        <begin position="149"/>
        <end position="247"/>
    </location>
</feature>
<dbReference type="InterPro" id="IPR018062">
    <property type="entry name" value="HTH_AraC-typ_CS"/>
</dbReference>
<feature type="domain" description="Response regulatory" evidence="10">
    <location>
        <begin position="5"/>
        <end position="122"/>
    </location>
</feature>
<dbReference type="GO" id="GO:0043565">
    <property type="term" value="F:sequence-specific DNA binding"/>
    <property type="evidence" value="ECO:0007669"/>
    <property type="project" value="InterPro"/>
</dbReference>
<feature type="modified residue" description="4-aspartylphosphate" evidence="8">
    <location>
        <position position="57"/>
    </location>
</feature>
<evidence type="ECO:0000259" key="9">
    <source>
        <dbReference type="PROSITE" id="PS01124"/>
    </source>
</evidence>
<dbReference type="PANTHER" id="PTHR42713">
    <property type="entry name" value="HISTIDINE KINASE-RELATED"/>
    <property type="match status" value="1"/>
</dbReference>
<dbReference type="InterPro" id="IPR018060">
    <property type="entry name" value="HTH_AraC"/>
</dbReference>
<organism evidence="11 12">
    <name type="scientific">Paenibacillus oryzae</name>
    <dbReference type="NCBI Taxonomy" id="1844972"/>
    <lineage>
        <taxon>Bacteria</taxon>
        <taxon>Bacillati</taxon>
        <taxon>Bacillota</taxon>
        <taxon>Bacilli</taxon>
        <taxon>Bacillales</taxon>
        <taxon>Paenibacillaceae</taxon>
        <taxon>Paenibacillus</taxon>
    </lineage>
</organism>
<evidence type="ECO:0000256" key="2">
    <source>
        <dbReference type="ARBA" id="ARBA00022490"/>
    </source>
</evidence>
<sequence length="251" mass="29022">MSYGNAMVVEDQYHFRKGLVKMIQESEHNWQVVSEASNGLDALKMLEVHKPDLVLTDIRMPAMDGIEFVTQIRRMHPDMIVVFLTGYKQFDYAQAAIKLGVMDFLVKPCTEEDVRAMLDMATERFQASQSREAKEGEAHPSRKLDGAIGKAISYVDMHFADDCRMTEVAGHVRLNPSYFSMLFKKETGESFTGYVTRYRMEKALNLLRTTDMKVLEIARVTGFGEPNYFTNVFRQHYKLSPKEWRRQHSEL</sequence>
<evidence type="ECO:0000256" key="1">
    <source>
        <dbReference type="ARBA" id="ARBA00004496"/>
    </source>
</evidence>
<dbReference type="STRING" id="1844972.A7K91_10340"/>
<dbReference type="SUPFAM" id="SSF52172">
    <property type="entry name" value="CheY-like"/>
    <property type="match status" value="1"/>
</dbReference>
<keyword evidence="7" id="KW-0804">Transcription</keyword>
<keyword evidence="4" id="KW-0902">Two-component regulatory system</keyword>
<dbReference type="GO" id="GO:0000160">
    <property type="term" value="P:phosphorelay signal transduction system"/>
    <property type="evidence" value="ECO:0007669"/>
    <property type="project" value="UniProtKB-KW"/>
</dbReference>
<dbReference type="RefSeq" id="WP_068679558.1">
    <property type="nucleotide sequence ID" value="NZ_LYPA01000028.1"/>
</dbReference>
<accession>A0A1A5YRG0</accession>
<dbReference type="PANTHER" id="PTHR42713:SF3">
    <property type="entry name" value="TRANSCRIPTIONAL REGULATORY PROTEIN HPTR"/>
    <property type="match status" value="1"/>
</dbReference>
<reference evidence="11 12" key="1">
    <citation type="submission" date="2016-05" db="EMBL/GenBank/DDBJ databases">
        <title>Paenibacillus oryzae. sp. nov., isolated from the rice root.</title>
        <authorList>
            <person name="Zhang J."/>
            <person name="Zhang X."/>
        </authorList>
    </citation>
    <scope>NUCLEOTIDE SEQUENCE [LARGE SCALE GENOMIC DNA]</scope>
    <source>
        <strain evidence="11 12">1DrF-4</strain>
    </source>
</reference>
<evidence type="ECO:0008006" key="13">
    <source>
        <dbReference type="Google" id="ProtNLM"/>
    </source>
</evidence>
<keyword evidence="6" id="KW-0238">DNA-binding</keyword>